<reference evidence="3 4" key="1">
    <citation type="journal article" date="2010" name="Int. J. Syst. Evol. Microbiol.">
        <title>Bacillus horneckiae sp. nov., isolated from a spacecraft-assembly clean room.</title>
        <authorList>
            <person name="Vaishampayan P."/>
            <person name="Probst A."/>
            <person name="Krishnamurthi S."/>
            <person name="Ghosh S."/>
            <person name="Osman S."/>
            <person name="McDowall A."/>
            <person name="Ruckmani A."/>
            <person name="Mayilraj S."/>
            <person name="Venkateswaran K."/>
        </authorList>
    </citation>
    <scope>NUCLEOTIDE SEQUENCE [LARGE SCALE GENOMIC DNA]</scope>
    <source>
        <strain evidence="4">1PO1SC</strain>
    </source>
</reference>
<evidence type="ECO:0000313" key="4">
    <source>
        <dbReference type="Proteomes" id="UP000233343"/>
    </source>
</evidence>
<dbReference type="PANTHER" id="PTHR45947">
    <property type="entry name" value="SULFOQUINOVOSYL TRANSFERASE SQD2"/>
    <property type="match status" value="1"/>
</dbReference>
<keyword evidence="3" id="KW-0808">Transferase</keyword>
<dbReference type="EMBL" id="PISD01000021">
    <property type="protein sequence ID" value="PKG28901.1"/>
    <property type="molecule type" value="Genomic_DNA"/>
</dbReference>
<dbReference type="Gene3D" id="3.40.50.2000">
    <property type="entry name" value="Glycogen Phosphorylase B"/>
    <property type="match status" value="2"/>
</dbReference>
<dbReference type="InterPro" id="IPR028098">
    <property type="entry name" value="Glyco_trans_4-like_N"/>
</dbReference>
<dbReference type="RefSeq" id="WP_066201207.1">
    <property type="nucleotide sequence ID" value="NZ_JARMMB010000007.1"/>
</dbReference>
<protein>
    <submittedName>
        <fullName evidence="3">Glycosyltransferase family 1 protein</fullName>
    </submittedName>
</protein>
<feature type="domain" description="Glycosyl transferase family 1" evidence="1">
    <location>
        <begin position="204"/>
        <end position="364"/>
    </location>
</feature>
<dbReference type="Pfam" id="PF00534">
    <property type="entry name" value="Glycos_transf_1"/>
    <property type="match status" value="1"/>
</dbReference>
<dbReference type="AlphaFoldDB" id="A0A2N0ZHD4"/>
<name>A0A2N0ZHD4_9BACI</name>
<dbReference type="GO" id="GO:0016757">
    <property type="term" value="F:glycosyltransferase activity"/>
    <property type="evidence" value="ECO:0007669"/>
    <property type="project" value="InterPro"/>
</dbReference>
<dbReference type="CDD" id="cd03801">
    <property type="entry name" value="GT4_PimA-like"/>
    <property type="match status" value="1"/>
</dbReference>
<accession>A0A2N0ZHD4</accession>
<dbReference type="SUPFAM" id="SSF53756">
    <property type="entry name" value="UDP-Glycosyltransferase/glycogen phosphorylase"/>
    <property type="match status" value="1"/>
</dbReference>
<dbReference type="Pfam" id="PF13439">
    <property type="entry name" value="Glyco_transf_4"/>
    <property type="match status" value="1"/>
</dbReference>
<proteinExistence type="predicted"/>
<dbReference type="InterPro" id="IPR050194">
    <property type="entry name" value="Glycosyltransferase_grp1"/>
</dbReference>
<comment type="caution">
    <text evidence="3">The sequence shown here is derived from an EMBL/GenBank/DDBJ whole genome shotgun (WGS) entry which is preliminary data.</text>
</comment>
<dbReference type="PANTHER" id="PTHR45947:SF3">
    <property type="entry name" value="SULFOQUINOVOSYL TRANSFERASE SQD2"/>
    <property type="match status" value="1"/>
</dbReference>
<dbReference type="Proteomes" id="UP000233343">
    <property type="component" value="Unassembled WGS sequence"/>
</dbReference>
<evidence type="ECO:0000313" key="3">
    <source>
        <dbReference type="EMBL" id="PKG28901.1"/>
    </source>
</evidence>
<keyword evidence="4" id="KW-1185">Reference proteome</keyword>
<feature type="domain" description="Glycosyltransferase subfamily 4-like N-terminal" evidence="2">
    <location>
        <begin position="19"/>
        <end position="188"/>
    </location>
</feature>
<sequence length="400" mass="45223">MTEENILLLSWEYPPRLTGGLARHVQGLAKGLMNRGHEVHVITAGNDREGKEEEAEGIYIHRVQPLNHMDSSFLHWIGGLNIAMEERARALCRETSFDIIHAHDWLVGACALTLHHYMDIPLITTIHGTEYGRNNGIFTELQKFIHRQEKLLIHQSDEVIVCSKYMKKELANLFERNNSDVTVIANGVCERDEFIPAGILDEFPIIGNKKLIFSMGRMVPEKGFNTLIDAARQLKEMGEQYCFVIAGKGPMLEEYKQMVKKNSLEDWVCFPGFISDEQRIALLKMCDIAVFPSLYEPFGIVALEGMLAGKPVIVSNTGGLKDIIDHRVTGLLMQPGEAISLIEQIQYIDQHPLEANELGRNAKKIVEKLYSWKNIAAETEIVYDKALIKSDKQNNKKLGV</sequence>
<gene>
    <name evidence="3" type="ORF">CWS20_11140</name>
</gene>
<dbReference type="InterPro" id="IPR001296">
    <property type="entry name" value="Glyco_trans_1"/>
</dbReference>
<evidence type="ECO:0000259" key="2">
    <source>
        <dbReference type="Pfam" id="PF13439"/>
    </source>
</evidence>
<evidence type="ECO:0000259" key="1">
    <source>
        <dbReference type="Pfam" id="PF00534"/>
    </source>
</evidence>
<organism evidence="3 4">
    <name type="scientific">Cytobacillus horneckiae</name>
    <dbReference type="NCBI Taxonomy" id="549687"/>
    <lineage>
        <taxon>Bacteria</taxon>
        <taxon>Bacillati</taxon>
        <taxon>Bacillota</taxon>
        <taxon>Bacilli</taxon>
        <taxon>Bacillales</taxon>
        <taxon>Bacillaceae</taxon>
        <taxon>Cytobacillus</taxon>
    </lineage>
</organism>